<evidence type="ECO:0000259" key="1">
    <source>
        <dbReference type="SMART" id="SM00986"/>
    </source>
</evidence>
<dbReference type="SUPFAM" id="SSF52141">
    <property type="entry name" value="Uracil-DNA glycosylase-like"/>
    <property type="match status" value="1"/>
</dbReference>
<evidence type="ECO:0000313" key="3">
    <source>
        <dbReference type="Proteomes" id="UP000249898"/>
    </source>
</evidence>
<proteinExistence type="predicted"/>
<dbReference type="InterPro" id="IPR036895">
    <property type="entry name" value="Uracil-DNA_glycosylase-like_sf"/>
</dbReference>
<dbReference type="SMART" id="SM00987">
    <property type="entry name" value="UreE_C"/>
    <property type="match status" value="1"/>
</dbReference>
<dbReference type="OrthoDB" id="9789139at2"/>
<dbReference type="InterPro" id="IPR005122">
    <property type="entry name" value="Uracil-DNA_glycosylase-like"/>
</dbReference>
<dbReference type="SMART" id="SM00986">
    <property type="entry name" value="UDG"/>
    <property type="match status" value="1"/>
</dbReference>
<name>A0A2Z4PRT4_9GAMM</name>
<sequence length="208" mass="23190">MSQETFIALKEAVLSCQLCTSLLPNPPEPIIQIHPSAKILIAGQAPGQKAHDSGRPFDDLSGDRLRNWLGVAVDAFYDAQQVAILPMGFCFPGNTYYKSGPSAGKISGDLPPRPECAVKWRETILNQLTHVELTIVLGAYAQKYHLGRSGNLTEQVKAWQYWLEQGILVLPHPSPRNNRWLKQNPWFETEVLPELKKRVNALLQVPAS</sequence>
<dbReference type="PANTHER" id="PTHR42160:SF1">
    <property type="entry name" value="URACIL-DNA GLYCOSYLASE SUPERFAMILY PROTEIN"/>
    <property type="match status" value="1"/>
</dbReference>
<protein>
    <submittedName>
        <fullName evidence="2">Uracil-DNA glycosylase</fullName>
    </submittedName>
</protein>
<dbReference type="InterPro" id="IPR047124">
    <property type="entry name" value="HI_0220.2"/>
</dbReference>
<accession>A0A2Z4PRT4</accession>
<dbReference type="Gene3D" id="3.40.470.10">
    <property type="entry name" value="Uracil-DNA glycosylase-like domain"/>
    <property type="match status" value="1"/>
</dbReference>
<dbReference type="PANTHER" id="PTHR42160">
    <property type="entry name" value="URACIL-DNA GLYCOSYLASE SUPERFAMILY PROTEIN"/>
    <property type="match status" value="1"/>
</dbReference>
<organism evidence="2 3">
    <name type="scientific">Marinomonas primoryensis</name>
    <dbReference type="NCBI Taxonomy" id="178399"/>
    <lineage>
        <taxon>Bacteria</taxon>
        <taxon>Pseudomonadati</taxon>
        <taxon>Pseudomonadota</taxon>
        <taxon>Gammaproteobacteria</taxon>
        <taxon>Oceanospirillales</taxon>
        <taxon>Oceanospirillaceae</taxon>
        <taxon>Marinomonas</taxon>
    </lineage>
</organism>
<dbReference type="Pfam" id="PF03167">
    <property type="entry name" value="UDG"/>
    <property type="match status" value="1"/>
</dbReference>
<dbReference type="AlphaFoldDB" id="A0A2Z4PRT4"/>
<dbReference type="Proteomes" id="UP000249898">
    <property type="component" value="Chromosome"/>
</dbReference>
<dbReference type="RefSeq" id="WP_112137606.1">
    <property type="nucleotide sequence ID" value="NZ_CP016181.1"/>
</dbReference>
<feature type="domain" description="Uracil-DNA glycosylase-like" evidence="1">
    <location>
        <begin position="30"/>
        <end position="196"/>
    </location>
</feature>
<reference evidence="2 3" key="1">
    <citation type="submission" date="2016-06" db="EMBL/GenBank/DDBJ databases">
        <title>The sequenced genome of the ice-adhering bacterium Marinomonas primoryensis, from Antarctica.</title>
        <authorList>
            <person name="Graham L."/>
            <person name="Vance T.D.R."/>
            <person name="Davies P.L."/>
        </authorList>
    </citation>
    <scope>NUCLEOTIDE SEQUENCE [LARGE SCALE GENOMIC DNA]</scope>
    <source>
        <strain evidence="2 3">AceL</strain>
    </source>
</reference>
<dbReference type="CDD" id="cd10033">
    <property type="entry name" value="UDG_like"/>
    <property type="match status" value="1"/>
</dbReference>
<evidence type="ECO:0000313" key="2">
    <source>
        <dbReference type="EMBL" id="AWY00170.1"/>
    </source>
</evidence>
<gene>
    <name evidence="2" type="ORF">A8139_09315</name>
</gene>
<dbReference type="EMBL" id="CP016181">
    <property type="protein sequence ID" value="AWY00170.1"/>
    <property type="molecule type" value="Genomic_DNA"/>
</dbReference>